<gene>
    <name evidence="2" type="ORF">LPLAT_LOCUS9146</name>
</gene>
<evidence type="ECO:0000256" key="1">
    <source>
        <dbReference type="SAM" id="MobiDB-lite"/>
    </source>
</evidence>
<sequence length="58" mass="6351">MESIRDNSKNQDNRTNQCNPSHTPSGPGHTAGYKGTATKADLDNHSKQLNPNNPAYKK</sequence>
<protein>
    <submittedName>
        <fullName evidence="2">Uncharacterized protein</fullName>
    </submittedName>
</protein>
<evidence type="ECO:0000313" key="2">
    <source>
        <dbReference type="EMBL" id="CAL1683419.1"/>
    </source>
</evidence>
<evidence type="ECO:0000313" key="3">
    <source>
        <dbReference type="Proteomes" id="UP001497644"/>
    </source>
</evidence>
<feature type="region of interest" description="Disordered" evidence="1">
    <location>
        <begin position="1"/>
        <end position="58"/>
    </location>
</feature>
<keyword evidence="3" id="KW-1185">Reference proteome</keyword>
<dbReference type="AlphaFoldDB" id="A0AAV2NUT7"/>
<feature type="compositionally biased region" description="Polar residues" evidence="1">
    <location>
        <begin position="47"/>
        <end position="58"/>
    </location>
</feature>
<proteinExistence type="predicted"/>
<dbReference type="EMBL" id="OZ034827">
    <property type="protein sequence ID" value="CAL1683419.1"/>
    <property type="molecule type" value="Genomic_DNA"/>
</dbReference>
<feature type="compositionally biased region" description="Basic and acidic residues" evidence="1">
    <location>
        <begin position="1"/>
        <end position="12"/>
    </location>
</feature>
<feature type="compositionally biased region" description="Polar residues" evidence="1">
    <location>
        <begin position="13"/>
        <end position="24"/>
    </location>
</feature>
<reference evidence="2" key="1">
    <citation type="submission" date="2024-04" db="EMBL/GenBank/DDBJ databases">
        <authorList>
            <consortium name="Molecular Ecology Group"/>
        </authorList>
    </citation>
    <scope>NUCLEOTIDE SEQUENCE</scope>
</reference>
<name>A0AAV2NUT7_9HYME</name>
<organism evidence="2 3">
    <name type="scientific">Lasius platythorax</name>
    <dbReference type="NCBI Taxonomy" id="488582"/>
    <lineage>
        <taxon>Eukaryota</taxon>
        <taxon>Metazoa</taxon>
        <taxon>Ecdysozoa</taxon>
        <taxon>Arthropoda</taxon>
        <taxon>Hexapoda</taxon>
        <taxon>Insecta</taxon>
        <taxon>Pterygota</taxon>
        <taxon>Neoptera</taxon>
        <taxon>Endopterygota</taxon>
        <taxon>Hymenoptera</taxon>
        <taxon>Apocrita</taxon>
        <taxon>Aculeata</taxon>
        <taxon>Formicoidea</taxon>
        <taxon>Formicidae</taxon>
        <taxon>Formicinae</taxon>
        <taxon>Lasius</taxon>
        <taxon>Lasius</taxon>
    </lineage>
</organism>
<accession>A0AAV2NUT7</accession>
<dbReference type="Proteomes" id="UP001497644">
    <property type="component" value="Chromosome 4"/>
</dbReference>